<comment type="similarity">
    <text evidence="2">Belongs to the ATPase delta chain family.</text>
</comment>
<evidence type="ECO:0000256" key="4">
    <source>
        <dbReference type="ARBA" id="ARBA00022448"/>
    </source>
</evidence>
<dbReference type="OMA" id="VTTNWIN"/>
<dbReference type="NCBIfam" id="TIGR01145">
    <property type="entry name" value="ATP_synt_delta"/>
    <property type="match status" value="1"/>
</dbReference>
<reference evidence="9 10" key="1">
    <citation type="journal article" date="2013" name="Proc. Natl. Acad. Sci. U.S.A.">
        <title>Fine-scale variation in meiotic recombination in Mimulus inferred from population shotgun sequencing.</title>
        <authorList>
            <person name="Hellsten U."/>
            <person name="Wright K.M."/>
            <person name="Jenkins J."/>
            <person name="Shu S."/>
            <person name="Yuan Y."/>
            <person name="Wessler S.R."/>
            <person name="Schmutz J."/>
            <person name="Willis J.H."/>
            <person name="Rokhsar D.S."/>
        </authorList>
    </citation>
    <scope>NUCLEOTIDE SEQUENCE [LARGE SCALE GENOMIC DNA]</scope>
    <source>
        <strain evidence="10">cv. DUN x IM62</strain>
    </source>
</reference>
<keyword evidence="7" id="KW-0472">Membrane</keyword>
<dbReference type="GO" id="GO:0046933">
    <property type="term" value="F:proton-transporting ATP synthase activity, rotational mechanism"/>
    <property type="evidence" value="ECO:0007669"/>
    <property type="project" value="InterPro"/>
</dbReference>
<dbReference type="OrthoDB" id="1262810at2759"/>
<organism evidence="9 10">
    <name type="scientific">Erythranthe guttata</name>
    <name type="common">Yellow monkey flower</name>
    <name type="synonym">Mimulus guttatus</name>
    <dbReference type="NCBI Taxonomy" id="4155"/>
    <lineage>
        <taxon>Eukaryota</taxon>
        <taxon>Viridiplantae</taxon>
        <taxon>Streptophyta</taxon>
        <taxon>Embryophyta</taxon>
        <taxon>Tracheophyta</taxon>
        <taxon>Spermatophyta</taxon>
        <taxon>Magnoliopsida</taxon>
        <taxon>eudicotyledons</taxon>
        <taxon>Gunneridae</taxon>
        <taxon>Pentapetalae</taxon>
        <taxon>asterids</taxon>
        <taxon>lamiids</taxon>
        <taxon>Lamiales</taxon>
        <taxon>Phrymaceae</taxon>
        <taxon>Erythranthe</taxon>
    </lineage>
</organism>
<evidence type="ECO:0000256" key="1">
    <source>
        <dbReference type="ARBA" id="ARBA00004370"/>
    </source>
</evidence>
<dbReference type="PANTHER" id="PTHR11910">
    <property type="entry name" value="ATP SYNTHASE DELTA CHAIN"/>
    <property type="match status" value="1"/>
</dbReference>
<keyword evidence="4" id="KW-0813">Transport</keyword>
<dbReference type="PhylomeDB" id="A0A022QP29"/>
<dbReference type="InterPro" id="IPR000711">
    <property type="entry name" value="ATPase_OSCP/dsu"/>
</dbReference>
<gene>
    <name evidence="9" type="ORF">MIMGU_mgv1a012417mg</name>
</gene>
<keyword evidence="10" id="KW-1185">Reference proteome</keyword>
<evidence type="ECO:0000313" key="10">
    <source>
        <dbReference type="Proteomes" id="UP000030748"/>
    </source>
</evidence>
<dbReference type="KEGG" id="egt:105967305"/>
<dbReference type="Gene3D" id="1.10.520.20">
    <property type="entry name" value="N-terminal domain of the delta subunit of the F1F0-ATP synthase"/>
    <property type="match status" value="1"/>
</dbReference>
<keyword evidence="8" id="KW-0066">ATP synthesis</keyword>
<evidence type="ECO:0000256" key="8">
    <source>
        <dbReference type="ARBA" id="ARBA00023310"/>
    </source>
</evidence>
<dbReference type="STRING" id="4155.A0A022QP29"/>
<name>A0A022QP29_ERYGU</name>
<dbReference type="Proteomes" id="UP000030748">
    <property type="component" value="Unassembled WGS sequence"/>
</dbReference>
<evidence type="ECO:0000313" key="9">
    <source>
        <dbReference type="EMBL" id="EYU29023.1"/>
    </source>
</evidence>
<dbReference type="EMBL" id="KI631274">
    <property type="protein sequence ID" value="EYU29023.1"/>
    <property type="molecule type" value="Genomic_DNA"/>
</dbReference>
<protein>
    <recommendedName>
        <fullName evidence="11">ATP synthase subunit O, mitochondrial</fullName>
    </recommendedName>
</protein>
<proteinExistence type="inferred from homology"/>
<comment type="subunit">
    <text evidence="3">F-type ATPases have 2 components, CF(1) - the catalytic core - and CF(0) - the membrane proton channel. CF(1) has five subunits: alpha(3), beta(3), gamma(1), delta(1), epsilon(1). CF(0) has three main subunits: a, b and c.</text>
</comment>
<dbReference type="GO" id="GO:0016020">
    <property type="term" value="C:membrane"/>
    <property type="evidence" value="ECO:0007669"/>
    <property type="project" value="UniProtKB-SubCell"/>
</dbReference>
<evidence type="ECO:0000256" key="5">
    <source>
        <dbReference type="ARBA" id="ARBA00022781"/>
    </source>
</evidence>
<evidence type="ECO:0000256" key="3">
    <source>
        <dbReference type="ARBA" id="ARBA00011648"/>
    </source>
</evidence>
<dbReference type="PROSITE" id="PS00389">
    <property type="entry name" value="ATPASE_DELTA"/>
    <property type="match status" value="1"/>
</dbReference>
<dbReference type="AlphaFoldDB" id="A0A022QP29"/>
<dbReference type="eggNOG" id="KOG1662">
    <property type="taxonomic scope" value="Eukaryota"/>
</dbReference>
<dbReference type="HAMAP" id="MF_01416">
    <property type="entry name" value="ATP_synth_delta_bact"/>
    <property type="match status" value="1"/>
</dbReference>
<dbReference type="PRINTS" id="PR00125">
    <property type="entry name" value="ATPASEDELTA"/>
</dbReference>
<evidence type="ECO:0000256" key="7">
    <source>
        <dbReference type="ARBA" id="ARBA00023136"/>
    </source>
</evidence>
<dbReference type="GO" id="GO:0042776">
    <property type="term" value="P:proton motive force-driven mitochondrial ATP synthesis"/>
    <property type="evidence" value="ECO:0000318"/>
    <property type="project" value="GO_Central"/>
</dbReference>
<evidence type="ECO:0000256" key="2">
    <source>
        <dbReference type="ARBA" id="ARBA00007046"/>
    </source>
</evidence>
<evidence type="ECO:0000256" key="6">
    <source>
        <dbReference type="ARBA" id="ARBA00023065"/>
    </source>
</evidence>
<dbReference type="InterPro" id="IPR020781">
    <property type="entry name" value="ATPase_OSCP/d_CS"/>
</dbReference>
<dbReference type="GO" id="GO:0005739">
    <property type="term" value="C:mitochondrion"/>
    <property type="evidence" value="ECO:0007669"/>
    <property type="project" value="GOC"/>
</dbReference>
<dbReference type="Pfam" id="PF00213">
    <property type="entry name" value="OSCP"/>
    <property type="match status" value="1"/>
</dbReference>
<keyword evidence="6" id="KW-0406">Ion transport</keyword>
<evidence type="ECO:0008006" key="11">
    <source>
        <dbReference type="Google" id="ProtNLM"/>
    </source>
</evidence>
<dbReference type="SUPFAM" id="SSF47928">
    <property type="entry name" value="N-terminal domain of the delta subunit of the F1F0-ATP synthase"/>
    <property type="match status" value="1"/>
</dbReference>
<dbReference type="InterPro" id="IPR026015">
    <property type="entry name" value="ATP_synth_OSCP/delta_N_sf"/>
</dbReference>
<keyword evidence="5" id="KW-0375">Hydrogen ion transport</keyword>
<comment type="subcellular location">
    <subcellularLocation>
        <location evidence="1">Membrane</location>
    </subcellularLocation>
</comment>
<accession>A0A022QP29</accession>
<sequence length="251" mass="27402">MAMAGRLRSGLPLLRRALTVGNPSAAERSVAAKSILCPSVSNPEFARNYASAAPVKEQKVKIPLTMFGVSGNYATALYIAAVKANILDKVESELVTLVEASTKSPTFSQFMKDHSVSADTRVKAVIDICTQAKFSDITKNFLAVVAGNGRLAHIERMSQRFSELTMAHRGEVKAIVTSVIPLPAEEEKELRETLQDILGQGKKVKLEQKIDPSILGGLVVEFSQKVFDMSIRSRAAQMERFLRQPINLDGN</sequence>